<dbReference type="Proteomes" id="UP001168640">
    <property type="component" value="Unassembled WGS sequence"/>
</dbReference>
<sequence length="274" mass="29901">MLTPENRLRLRAGPLMVAFLLSATMARPAIAESTFSNGGISHVGTTQVWDSDGQNMRIRRPSGSKEGDLLVLFLHRTDDVLPFHVDGWQRAGECYKENNGYDCLTVPDCTDISGSFCNRFENSYYGDDLAQVVLTREVSPDEPDSYTFHLGAWSDGQPGWAILTALRGADTRDPVRDWSHRGCDNDPRSAFPSVDGRKGDMLLLSQSFDDAVSQRRFGAPSGTSTFGYVSNSDEAGFLYGGLIMSDGPTGVMETHGDGASSCKDALISLTIRPR</sequence>
<organism evidence="2 3">
    <name type="scientific">Marinobacter suaedae</name>
    <dbReference type="NCBI Taxonomy" id="3057675"/>
    <lineage>
        <taxon>Bacteria</taxon>
        <taxon>Pseudomonadati</taxon>
        <taxon>Pseudomonadota</taxon>
        <taxon>Gammaproteobacteria</taxon>
        <taxon>Pseudomonadales</taxon>
        <taxon>Marinobacteraceae</taxon>
        <taxon>Marinobacter</taxon>
    </lineage>
</organism>
<evidence type="ECO:0000313" key="2">
    <source>
        <dbReference type="EMBL" id="MDO3722890.1"/>
    </source>
</evidence>
<evidence type="ECO:0000313" key="3">
    <source>
        <dbReference type="Proteomes" id="UP001168640"/>
    </source>
</evidence>
<evidence type="ECO:0000256" key="1">
    <source>
        <dbReference type="SAM" id="SignalP"/>
    </source>
</evidence>
<keyword evidence="3" id="KW-1185">Reference proteome</keyword>
<feature type="chain" id="PRO_5045290436" evidence="1">
    <location>
        <begin position="32"/>
        <end position="274"/>
    </location>
</feature>
<feature type="signal peptide" evidence="1">
    <location>
        <begin position="1"/>
        <end position="31"/>
    </location>
</feature>
<name>A0ABT8W3R6_9GAMM</name>
<dbReference type="EMBL" id="JAUMIS010000002">
    <property type="protein sequence ID" value="MDO3722890.1"/>
    <property type="molecule type" value="Genomic_DNA"/>
</dbReference>
<proteinExistence type="predicted"/>
<protein>
    <submittedName>
        <fullName evidence="2">Uncharacterized protein</fullName>
    </submittedName>
</protein>
<dbReference type="RefSeq" id="WP_302910479.1">
    <property type="nucleotide sequence ID" value="NZ_JAUMIS010000002.1"/>
</dbReference>
<comment type="caution">
    <text evidence="2">The sequence shown here is derived from an EMBL/GenBank/DDBJ whole genome shotgun (WGS) entry which is preliminary data.</text>
</comment>
<accession>A0ABT8W3R6</accession>
<gene>
    <name evidence="2" type="ORF">QVZ43_14290</name>
</gene>
<keyword evidence="1" id="KW-0732">Signal</keyword>
<reference evidence="2" key="1">
    <citation type="submission" date="2023-07" db="EMBL/GenBank/DDBJ databases">
        <title>Marinobacter sp. chi1 genome sequencing and assembly.</title>
        <authorList>
            <person name="Park S."/>
        </authorList>
    </citation>
    <scope>NUCLEOTIDE SEQUENCE</scope>
    <source>
        <strain evidence="2">Chi1</strain>
    </source>
</reference>